<accession>A0ABW3J457</accession>
<keyword evidence="2" id="KW-1185">Reference proteome</keyword>
<proteinExistence type="predicted"/>
<protein>
    <submittedName>
        <fullName evidence="1">Four-helix bundle copper-binding protein</fullName>
    </submittedName>
</protein>
<name>A0ABW3J457_9FLAO</name>
<dbReference type="Proteomes" id="UP001597051">
    <property type="component" value="Unassembled WGS sequence"/>
</dbReference>
<dbReference type="PANTHER" id="PTHR37310:SF1">
    <property type="entry name" value="CYTOPLASMIC PROTEIN"/>
    <property type="match status" value="1"/>
</dbReference>
<organism evidence="1 2">
    <name type="scientific">Flavobacterium myungsuense</name>
    <dbReference type="NCBI Taxonomy" id="651823"/>
    <lineage>
        <taxon>Bacteria</taxon>
        <taxon>Pseudomonadati</taxon>
        <taxon>Bacteroidota</taxon>
        <taxon>Flavobacteriia</taxon>
        <taxon>Flavobacteriales</taxon>
        <taxon>Flavobacteriaceae</taxon>
        <taxon>Flavobacterium</taxon>
    </lineage>
</organism>
<comment type="caution">
    <text evidence="1">The sequence shown here is derived from an EMBL/GenBank/DDBJ whole genome shotgun (WGS) entry which is preliminary data.</text>
</comment>
<dbReference type="InterPro" id="IPR005560">
    <property type="entry name" value="Csp_YhjQ"/>
</dbReference>
<sequence>MKLCMINDQDCSDICRLTGQLVERNSPNTDIFLKLCQQMSERCANECDHHKNIAHCDKCADACRKCVDMCREYEMAH</sequence>
<reference evidence="2" key="1">
    <citation type="journal article" date="2019" name="Int. J. Syst. Evol. Microbiol.">
        <title>The Global Catalogue of Microorganisms (GCM) 10K type strain sequencing project: providing services to taxonomists for standard genome sequencing and annotation.</title>
        <authorList>
            <consortium name="The Broad Institute Genomics Platform"/>
            <consortium name="The Broad Institute Genome Sequencing Center for Infectious Disease"/>
            <person name="Wu L."/>
            <person name="Ma J."/>
        </authorList>
    </citation>
    <scope>NUCLEOTIDE SEQUENCE [LARGE SCALE GENOMIC DNA]</scope>
    <source>
        <strain evidence="2">CECT 7649</strain>
    </source>
</reference>
<dbReference type="Pfam" id="PF03860">
    <property type="entry name" value="Csp"/>
    <property type="match status" value="1"/>
</dbReference>
<gene>
    <name evidence="1" type="ORF">ACFQ0S_09135</name>
</gene>
<dbReference type="Gene3D" id="1.20.1270.360">
    <property type="match status" value="1"/>
</dbReference>
<dbReference type="PANTHER" id="PTHR37310">
    <property type="entry name" value="CYTOPLASMIC PROTEIN-RELATED"/>
    <property type="match status" value="1"/>
</dbReference>
<dbReference type="EMBL" id="JBHTIZ010000023">
    <property type="protein sequence ID" value="MFD0984635.1"/>
    <property type="molecule type" value="Genomic_DNA"/>
</dbReference>
<evidence type="ECO:0000313" key="1">
    <source>
        <dbReference type="EMBL" id="MFD0984635.1"/>
    </source>
</evidence>
<evidence type="ECO:0000313" key="2">
    <source>
        <dbReference type="Proteomes" id="UP001597051"/>
    </source>
</evidence>
<dbReference type="RefSeq" id="WP_379755854.1">
    <property type="nucleotide sequence ID" value="NZ_JBHSYB010000024.1"/>
</dbReference>